<feature type="compositionally biased region" description="Low complexity" evidence="2">
    <location>
        <begin position="492"/>
        <end position="505"/>
    </location>
</feature>
<feature type="region of interest" description="Disordered" evidence="2">
    <location>
        <begin position="374"/>
        <end position="414"/>
    </location>
</feature>
<feature type="region of interest" description="Disordered" evidence="2">
    <location>
        <begin position="1"/>
        <end position="22"/>
    </location>
</feature>
<feature type="compositionally biased region" description="Basic residues" evidence="2">
    <location>
        <begin position="426"/>
        <end position="435"/>
    </location>
</feature>
<feature type="compositionally biased region" description="Polar residues" evidence="2">
    <location>
        <begin position="584"/>
        <end position="593"/>
    </location>
</feature>
<gene>
    <name evidence="4" type="ORF">MUK42_23245</name>
</gene>
<feature type="transmembrane region" description="Helical" evidence="3">
    <location>
        <begin position="90"/>
        <end position="112"/>
    </location>
</feature>
<keyword evidence="3" id="KW-0472">Membrane</keyword>
<dbReference type="Gene3D" id="1.20.1250.20">
    <property type="entry name" value="MFS general substrate transporter like domains"/>
    <property type="match status" value="1"/>
</dbReference>
<feature type="transmembrane region" description="Helical" evidence="3">
    <location>
        <begin position="187"/>
        <end position="204"/>
    </location>
</feature>
<dbReference type="OrthoDB" id="780613at2759"/>
<evidence type="ECO:0000313" key="4">
    <source>
        <dbReference type="EMBL" id="URE08561.1"/>
    </source>
</evidence>
<feature type="transmembrane region" description="Helical" evidence="3">
    <location>
        <begin position="225"/>
        <end position="248"/>
    </location>
</feature>
<dbReference type="InterPro" id="IPR036259">
    <property type="entry name" value="MFS_trans_sf"/>
</dbReference>
<feature type="compositionally biased region" description="Basic and acidic residues" evidence="2">
    <location>
        <begin position="464"/>
        <end position="476"/>
    </location>
</feature>
<feature type="transmembrane region" description="Helical" evidence="3">
    <location>
        <begin position="149"/>
        <end position="167"/>
    </location>
</feature>
<accession>A0A9E7G5D3</accession>
<dbReference type="GO" id="GO:0022857">
    <property type="term" value="F:transmembrane transporter activity"/>
    <property type="evidence" value="ECO:0007669"/>
    <property type="project" value="InterPro"/>
</dbReference>
<sequence>MAERAAPLLAPSEEATHHENCPGCKQDQRNQFHRGIPYREFFYVWIVALCSGMFADATDTILPKFHQYKVKSKEGSVIRDLDIAKREEDIGFYAGFVGSAFMLGRALTSILWGMVADRYGRKPVIVISLLAVIVFNTLFGLSTRYWMAIMTRTFLGFLSGLLGPIQAYASEVCRKEYQALGLSVVDTSWAMGLIFGPAIGGFLAQPAEKYPNIFSAECLFGRFPYFLPCLCISLFSVGALIACFWLPIFSLWSVSNKKYGGLSFSSQEVGMSTITVGLNILQNNAVSHHQRGAANGMAVTALSLFKAFAPAGFHGHKTIKVFPFYQSDNWFRSETICVDSFVNRRWSRQQKPGFAPCCHSLRLNSSLLLAQKLKRREEKRRREEGERSRMGNVETMRTSSSRREMRSENRPNTIGCMSGIFHLLSRHHNRSRKRLTSANRKEKPAVAPPSRPKLPPPRPIDDEEGKKTEPQRRSCETPRSPTIPQEIRRRPAVAVAAASPDSPRRPSALVARLMGLEDSPAPPVAAAADKRRELLRALEKCDEDLQALKRIIEAVRSAEIKAKVVPSAGGPAGRLEWDGGDPKNQCNGEQPSPVSVLDAVSSPRNRSNGSPNEKQEITTAGLRMAKPPARLGALFVGIGALFVGEERCNAAQLCAFYGRISMEAMPRVVEPKGRAIVEDLGPAKLTESVRQQWRGRRRRRSASRAMGETVEEVWEDGVWEQRWEAGRVGVWVEADIMWDLVEELVVELFGWCLKLSPPPGTCRKRLCF</sequence>
<dbReference type="Proteomes" id="UP001055439">
    <property type="component" value="Chromosome 6"/>
</dbReference>
<evidence type="ECO:0000313" key="5">
    <source>
        <dbReference type="Proteomes" id="UP001055439"/>
    </source>
</evidence>
<dbReference type="SUPFAM" id="SSF103473">
    <property type="entry name" value="MFS general substrate transporter"/>
    <property type="match status" value="1"/>
</dbReference>
<keyword evidence="3" id="KW-0812">Transmembrane</keyword>
<feature type="transmembrane region" description="Helical" evidence="3">
    <location>
        <begin position="42"/>
        <end position="62"/>
    </location>
</feature>
<evidence type="ECO:0000256" key="3">
    <source>
        <dbReference type="SAM" id="Phobius"/>
    </source>
</evidence>
<feature type="coiled-coil region" evidence="1">
    <location>
        <begin position="531"/>
        <end position="558"/>
    </location>
</feature>
<dbReference type="PANTHER" id="PTHR37234:SF1">
    <property type="entry name" value="OS03G0319200 PROTEIN"/>
    <property type="match status" value="1"/>
</dbReference>
<evidence type="ECO:0000256" key="2">
    <source>
        <dbReference type="SAM" id="MobiDB-lite"/>
    </source>
</evidence>
<keyword evidence="3" id="KW-1133">Transmembrane helix</keyword>
<protein>
    <submittedName>
        <fullName evidence="4">Major facilitator superfamily antiporter</fullName>
    </submittedName>
</protein>
<feature type="compositionally biased region" description="Basic and acidic residues" evidence="2">
    <location>
        <begin position="380"/>
        <end position="389"/>
    </location>
</feature>
<feature type="region of interest" description="Disordered" evidence="2">
    <location>
        <begin position="567"/>
        <end position="594"/>
    </location>
</feature>
<dbReference type="Pfam" id="PF07690">
    <property type="entry name" value="MFS_1"/>
    <property type="match status" value="1"/>
</dbReference>
<dbReference type="AlphaFoldDB" id="A0A9E7G5D3"/>
<reference evidence="4" key="1">
    <citation type="submission" date="2022-05" db="EMBL/GenBank/DDBJ databases">
        <title>The Musa troglodytarum L. genome provides insights into the mechanism of non-climacteric behaviour and enrichment of carotenoids.</title>
        <authorList>
            <person name="Wang J."/>
        </authorList>
    </citation>
    <scope>NUCLEOTIDE SEQUENCE</scope>
    <source>
        <tissue evidence="4">Leaf</tissue>
    </source>
</reference>
<name>A0A9E7G5D3_9LILI</name>
<keyword evidence="5" id="KW-1185">Reference proteome</keyword>
<feature type="transmembrane region" description="Helical" evidence="3">
    <location>
        <begin position="124"/>
        <end position="142"/>
    </location>
</feature>
<dbReference type="CDD" id="cd17330">
    <property type="entry name" value="MFS_SLC46_TetA_like"/>
    <property type="match status" value="1"/>
</dbReference>
<organism evidence="4 5">
    <name type="scientific">Musa troglodytarum</name>
    <name type="common">fe'i banana</name>
    <dbReference type="NCBI Taxonomy" id="320322"/>
    <lineage>
        <taxon>Eukaryota</taxon>
        <taxon>Viridiplantae</taxon>
        <taxon>Streptophyta</taxon>
        <taxon>Embryophyta</taxon>
        <taxon>Tracheophyta</taxon>
        <taxon>Spermatophyta</taxon>
        <taxon>Magnoliopsida</taxon>
        <taxon>Liliopsida</taxon>
        <taxon>Zingiberales</taxon>
        <taxon>Musaceae</taxon>
        <taxon>Musa</taxon>
    </lineage>
</organism>
<keyword evidence="1" id="KW-0175">Coiled coil</keyword>
<evidence type="ECO:0000256" key="1">
    <source>
        <dbReference type="SAM" id="Coils"/>
    </source>
</evidence>
<dbReference type="PANTHER" id="PTHR37234">
    <property type="entry name" value="OS03G0319200 PROTEIN"/>
    <property type="match status" value="1"/>
</dbReference>
<feature type="compositionally biased region" description="Pro residues" evidence="2">
    <location>
        <begin position="446"/>
        <end position="458"/>
    </location>
</feature>
<proteinExistence type="predicted"/>
<feature type="region of interest" description="Disordered" evidence="2">
    <location>
        <begin position="426"/>
        <end position="505"/>
    </location>
</feature>
<dbReference type="EMBL" id="CP097508">
    <property type="protein sequence ID" value="URE08561.1"/>
    <property type="molecule type" value="Genomic_DNA"/>
</dbReference>
<dbReference type="InterPro" id="IPR011701">
    <property type="entry name" value="MFS"/>
</dbReference>